<dbReference type="GeneID" id="28883978"/>
<evidence type="ECO:0000313" key="5">
    <source>
        <dbReference type="EMBL" id="PWI72064.1"/>
    </source>
</evidence>
<dbReference type="EMBL" id="LSBI01000002">
    <property type="protein sequence ID" value="OAQ92684.1"/>
    <property type="molecule type" value="Genomic_DNA"/>
</dbReference>
<dbReference type="EMBL" id="LCWV01000006">
    <property type="protein sequence ID" value="PWI72064.1"/>
    <property type="molecule type" value="Genomic_DNA"/>
</dbReference>
<evidence type="ECO:0000313" key="4">
    <source>
        <dbReference type="EMBL" id="OAQ92684.1"/>
    </source>
</evidence>
<keyword evidence="4" id="KW-0378">Hydrolase</keyword>
<dbReference type="RefSeq" id="XP_018181403.1">
    <property type="nucleotide sequence ID" value="XM_018318929.1"/>
</dbReference>
<reference evidence="5 7" key="2">
    <citation type="journal article" date="2016" name="Front. Microbiol.">
        <title>Genome and transcriptome sequences reveal the specific parasitism of the nematophagous Purpureocillium lilacinum 36-1.</title>
        <authorList>
            <person name="Xie J."/>
            <person name="Li S."/>
            <person name="Mo C."/>
            <person name="Xiao X."/>
            <person name="Peng D."/>
            <person name="Wang G."/>
            <person name="Xiao Y."/>
        </authorList>
    </citation>
    <scope>NUCLEOTIDE SEQUENCE [LARGE SCALE GENOMIC DNA]</scope>
    <source>
        <strain evidence="5 7">36-1</strain>
    </source>
</reference>
<accession>A0A179HRN0</accession>
<dbReference type="GO" id="GO:0016787">
    <property type="term" value="F:hydrolase activity"/>
    <property type="evidence" value="ECO:0007669"/>
    <property type="project" value="UniProtKB-KW"/>
</dbReference>
<evidence type="ECO:0000313" key="7">
    <source>
        <dbReference type="Proteomes" id="UP000245956"/>
    </source>
</evidence>
<evidence type="ECO:0000256" key="1">
    <source>
        <dbReference type="SAM" id="MobiDB-lite"/>
    </source>
</evidence>
<dbReference type="PANTHER" id="PTHR35569:SF1">
    <property type="entry name" value="CYANAMIDE HYDRATASE DDI2-RELATED"/>
    <property type="match status" value="1"/>
</dbReference>
<dbReference type="EMBL" id="LSBH01000010">
    <property type="protein sequence ID" value="OAQ71617.1"/>
    <property type="molecule type" value="Genomic_DNA"/>
</dbReference>
<dbReference type="Proteomes" id="UP000078340">
    <property type="component" value="Unassembled WGS sequence"/>
</dbReference>
<evidence type="ECO:0000259" key="2">
    <source>
        <dbReference type="Pfam" id="PF01966"/>
    </source>
</evidence>
<dbReference type="AlphaFoldDB" id="A0A179HRN0"/>
<dbReference type="OMA" id="ICSADCA"/>
<reference evidence="4 6" key="3">
    <citation type="submission" date="2016-02" db="EMBL/GenBank/DDBJ databases">
        <title>Biosynthesis of antibiotic leucinostatins and their inhibition on Phytophthora in bio-control Purpureocillium lilacinum.</title>
        <authorList>
            <person name="Wang G."/>
            <person name="Liu Z."/>
            <person name="Lin R."/>
            <person name="Li E."/>
            <person name="Mao Z."/>
            <person name="Ling J."/>
            <person name="Yin W."/>
            <person name="Xie B."/>
        </authorList>
    </citation>
    <scope>NUCLEOTIDE SEQUENCE [LARGE SCALE GENOMIC DNA]</scope>
    <source>
        <strain evidence="3">PLBJ-1</strain>
        <strain evidence="4">PLFJ-1</strain>
    </source>
</reference>
<gene>
    <name evidence="5" type="ORF">PCL_10687</name>
    <name evidence="3" type="ORF">VFPBJ_10396</name>
    <name evidence="4" type="ORF">VFPFJ_01845</name>
</gene>
<evidence type="ECO:0000313" key="3">
    <source>
        <dbReference type="EMBL" id="OAQ71617.1"/>
    </source>
</evidence>
<evidence type="ECO:0000313" key="6">
    <source>
        <dbReference type="Proteomes" id="UP000078340"/>
    </source>
</evidence>
<dbReference type="STRING" id="33203.A0A179HRN0"/>
<sequence>MPLADRIPSSPVCAQALALARDTLPEPLVNHSLRVFLLARWLAETEGARAYTQGPGLELLFVASVCHDLGASERFNGPQRFEIEGADAAKALFLKASASSSASSASPDAPADTAAAAEADAHRIWTAIAVHTSSGIAERIDPLARLVRFGVMLDFSKATRDATPGAAAACADAEALLPRLDVEVVLANAVVGQAGHGDAPDNLTWPSTQKHPAGSWPGLLLRAHRQNPGHGGRNPAF</sequence>
<proteinExistence type="predicted"/>
<protein>
    <submittedName>
        <fullName evidence="5">Metal dependent phosphohydrolase</fullName>
    </submittedName>
    <submittedName>
        <fullName evidence="4">Metal-dependent phosphohydrolase HD sub domain-containing protein</fullName>
    </submittedName>
</protein>
<feature type="region of interest" description="Disordered" evidence="1">
    <location>
        <begin position="196"/>
        <end position="215"/>
    </location>
</feature>
<dbReference type="Proteomes" id="UP000078240">
    <property type="component" value="Unassembled WGS sequence"/>
</dbReference>
<dbReference type="SUPFAM" id="SSF109604">
    <property type="entry name" value="HD-domain/PDEase-like"/>
    <property type="match status" value="1"/>
</dbReference>
<dbReference type="Gene3D" id="1.10.3210.10">
    <property type="entry name" value="Hypothetical protein af1432"/>
    <property type="match status" value="1"/>
</dbReference>
<reference evidence="5" key="1">
    <citation type="submission" date="2015-05" db="EMBL/GenBank/DDBJ databases">
        <authorList>
            <person name="Wang D.B."/>
            <person name="Wang M."/>
        </authorList>
    </citation>
    <scope>NUCLEOTIDE SEQUENCE</scope>
    <source>
        <strain evidence="5">36-1</strain>
    </source>
</reference>
<feature type="domain" description="HD" evidence="2">
    <location>
        <begin position="29"/>
        <end position="112"/>
    </location>
</feature>
<dbReference type="InterPro" id="IPR003607">
    <property type="entry name" value="HD/PDEase_dom"/>
</dbReference>
<dbReference type="InterPro" id="IPR006674">
    <property type="entry name" value="HD_domain"/>
</dbReference>
<dbReference type="PANTHER" id="PTHR35569">
    <property type="entry name" value="CYANAMIDE HYDRATASE DDI2-RELATED"/>
    <property type="match status" value="1"/>
</dbReference>
<name>A0A179HRN0_PURLI</name>
<dbReference type="Proteomes" id="UP000245956">
    <property type="component" value="Unassembled WGS sequence"/>
</dbReference>
<organism evidence="4 6">
    <name type="scientific">Purpureocillium lilacinum</name>
    <name type="common">Paecilomyces lilacinus</name>
    <dbReference type="NCBI Taxonomy" id="33203"/>
    <lineage>
        <taxon>Eukaryota</taxon>
        <taxon>Fungi</taxon>
        <taxon>Dikarya</taxon>
        <taxon>Ascomycota</taxon>
        <taxon>Pezizomycotina</taxon>
        <taxon>Sordariomycetes</taxon>
        <taxon>Hypocreomycetidae</taxon>
        <taxon>Hypocreales</taxon>
        <taxon>Ophiocordycipitaceae</taxon>
        <taxon>Purpureocillium</taxon>
    </lineage>
</organism>
<dbReference type="Pfam" id="PF01966">
    <property type="entry name" value="HD"/>
    <property type="match status" value="1"/>
</dbReference>
<dbReference type="CDD" id="cd00077">
    <property type="entry name" value="HDc"/>
    <property type="match status" value="1"/>
</dbReference>
<dbReference type="KEGG" id="plj:28883978"/>
<comment type="caution">
    <text evidence="4">The sequence shown here is derived from an EMBL/GenBank/DDBJ whole genome shotgun (WGS) entry which is preliminary data.</text>
</comment>